<gene>
    <name evidence="4" type="ORF">EV207_1563</name>
</gene>
<protein>
    <submittedName>
        <fullName evidence="4">Membrane protein DedA with SNARE-associated domain</fullName>
    </submittedName>
</protein>
<dbReference type="OrthoDB" id="9782291at2"/>
<dbReference type="Proteomes" id="UP000295416">
    <property type="component" value="Unassembled WGS sequence"/>
</dbReference>
<keyword evidence="2" id="KW-0472">Membrane</keyword>
<feature type="transmembrane region" description="Helical" evidence="2">
    <location>
        <begin position="219"/>
        <end position="239"/>
    </location>
</feature>
<dbReference type="PANTHER" id="PTHR42709">
    <property type="entry name" value="ALKALINE PHOSPHATASE LIKE PROTEIN"/>
    <property type="match status" value="1"/>
</dbReference>
<comment type="caution">
    <text evidence="4">The sequence shown here is derived from an EMBL/GenBank/DDBJ whole genome shotgun (WGS) entry which is preliminary data.</text>
</comment>
<evidence type="ECO:0000256" key="1">
    <source>
        <dbReference type="ARBA" id="ARBA00010792"/>
    </source>
</evidence>
<keyword evidence="2" id="KW-0812">Transmembrane</keyword>
<feature type="transmembrane region" description="Helical" evidence="2">
    <location>
        <begin position="373"/>
        <end position="393"/>
    </location>
</feature>
<keyword evidence="2" id="KW-1133">Transmembrane helix</keyword>
<feature type="transmembrane region" description="Helical" evidence="2">
    <location>
        <begin position="405"/>
        <end position="428"/>
    </location>
</feature>
<feature type="transmembrane region" description="Helical" evidence="2">
    <location>
        <begin position="137"/>
        <end position="158"/>
    </location>
</feature>
<evidence type="ECO:0000313" key="5">
    <source>
        <dbReference type="Proteomes" id="UP000295416"/>
    </source>
</evidence>
<feature type="transmembrane region" description="Helical" evidence="2">
    <location>
        <begin position="348"/>
        <end position="366"/>
    </location>
</feature>
<evidence type="ECO:0000259" key="3">
    <source>
        <dbReference type="Pfam" id="PF09335"/>
    </source>
</evidence>
<dbReference type="GO" id="GO:0005886">
    <property type="term" value="C:plasma membrane"/>
    <property type="evidence" value="ECO:0007669"/>
    <property type="project" value="TreeGrafter"/>
</dbReference>
<feature type="domain" description="VTT" evidence="3">
    <location>
        <begin position="29"/>
        <end position="155"/>
    </location>
</feature>
<evidence type="ECO:0000313" key="4">
    <source>
        <dbReference type="EMBL" id="TCP19967.1"/>
    </source>
</evidence>
<dbReference type="RefSeq" id="WP_132748149.1">
    <property type="nucleotide sequence ID" value="NZ_SLXK01000056.1"/>
</dbReference>
<feature type="transmembrane region" description="Helical" evidence="2">
    <location>
        <begin position="274"/>
        <end position="295"/>
    </location>
</feature>
<sequence>MDTLIELLDKYGYIILFLSLMLELIALPIPTELMMSYVGYMVYQGEMNWFISIGCGILGSISGMTVAYWLGLRLGSPFFYRYGHRIHLGPERLNKMSEAFNKYGKRLLLFAPFIPGVRHITGYTAGITKVPFKSFAFFSYLGAVIWVTTFVTLGKLLGPQYELIETAAKKYMILFILALAILVLLYYVVKSNSTRIKLFFFTLLKSLYSDFSSQLKLKLLVAGAAVAFIGLTSLTIGLVEEYLNHEFSSFNQTTMLIFQAMFDEDWQPVMRGSLALSTRPAIAIGGCLTLIWIFVKGKNRGLEIKIMMIMIAGSIVFVTYLPNLISFLMDKSGIPVSLYHYNSPSSEVVMAAIVYGFLIFLVSRHAEKYRFKIMTNIFGLVILAYIGAGHLYFHLQPPSDILSSYVLAGVWLSFIILLLEIWRLVIILTSHDNTGPKYE</sequence>
<proteinExistence type="inferred from homology"/>
<feature type="transmembrane region" description="Helical" evidence="2">
    <location>
        <begin position="170"/>
        <end position="189"/>
    </location>
</feature>
<dbReference type="InterPro" id="IPR032816">
    <property type="entry name" value="VTT_dom"/>
</dbReference>
<dbReference type="InterPro" id="IPR051311">
    <property type="entry name" value="DedA_domain"/>
</dbReference>
<feature type="transmembrane region" description="Helical" evidence="2">
    <location>
        <begin position="307"/>
        <end position="328"/>
    </location>
</feature>
<dbReference type="EMBL" id="SLXK01000056">
    <property type="protein sequence ID" value="TCP19967.1"/>
    <property type="molecule type" value="Genomic_DNA"/>
</dbReference>
<dbReference type="Pfam" id="PF09335">
    <property type="entry name" value="VTT_dom"/>
    <property type="match status" value="1"/>
</dbReference>
<feature type="transmembrane region" description="Helical" evidence="2">
    <location>
        <begin position="12"/>
        <end position="29"/>
    </location>
</feature>
<comment type="similarity">
    <text evidence="1">Belongs to the DedA family.</text>
</comment>
<dbReference type="AlphaFoldDB" id="A0A4R2NFC7"/>
<keyword evidence="5" id="KW-1185">Reference proteome</keyword>
<reference evidence="4 5" key="1">
    <citation type="submission" date="2019-03" db="EMBL/GenBank/DDBJ databases">
        <title>Genomic Encyclopedia of Type Strains, Phase IV (KMG-IV): sequencing the most valuable type-strain genomes for metagenomic binning, comparative biology and taxonomic classification.</title>
        <authorList>
            <person name="Goeker M."/>
        </authorList>
    </citation>
    <scope>NUCLEOTIDE SEQUENCE [LARGE SCALE GENOMIC DNA]</scope>
    <source>
        <strain evidence="4 5">DSM 19377</strain>
    </source>
</reference>
<accession>A0A4R2NFC7</accession>
<organism evidence="4 5">
    <name type="scientific">Scopulibacillus darangshiensis</name>
    <dbReference type="NCBI Taxonomy" id="442528"/>
    <lineage>
        <taxon>Bacteria</taxon>
        <taxon>Bacillati</taxon>
        <taxon>Bacillota</taxon>
        <taxon>Bacilli</taxon>
        <taxon>Bacillales</taxon>
        <taxon>Sporolactobacillaceae</taxon>
        <taxon>Scopulibacillus</taxon>
    </lineage>
</organism>
<evidence type="ECO:0000256" key="2">
    <source>
        <dbReference type="SAM" id="Phobius"/>
    </source>
</evidence>
<dbReference type="PANTHER" id="PTHR42709:SF9">
    <property type="entry name" value="ALKALINE PHOSPHATASE LIKE PROTEIN"/>
    <property type="match status" value="1"/>
</dbReference>
<name>A0A4R2NFC7_9BACL</name>
<feature type="transmembrane region" description="Helical" evidence="2">
    <location>
        <begin position="49"/>
        <end position="71"/>
    </location>
</feature>